<dbReference type="InterPro" id="IPR006162">
    <property type="entry name" value="Ppantetheine_attach_site"/>
</dbReference>
<dbReference type="PANTHER" id="PTHR43775">
    <property type="entry name" value="FATTY ACID SYNTHASE"/>
    <property type="match status" value="1"/>
</dbReference>
<dbReference type="NCBIfam" id="NF037940">
    <property type="entry name" value="PKS_MbtD"/>
    <property type="match status" value="1"/>
</dbReference>
<dbReference type="Pfam" id="PF00550">
    <property type="entry name" value="PP-binding"/>
    <property type="match status" value="1"/>
</dbReference>
<gene>
    <name evidence="7" type="primary">mbtD</name>
    <name evidence="7" type="ORF">M5I08_04860</name>
</gene>
<dbReference type="SMART" id="SM00822">
    <property type="entry name" value="PKS_KR"/>
    <property type="match status" value="1"/>
</dbReference>
<dbReference type="PANTHER" id="PTHR43775:SF37">
    <property type="entry name" value="SI:DKEY-61P9.11"/>
    <property type="match status" value="1"/>
</dbReference>
<evidence type="ECO:0000313" key="8">
    <source>
        <dbReference type="Proteomes" id="UP001056610"/>
    </source>
</evidence>
<protein>
    <submittedName>
        <fullName evidence="7">Mycobactin polyketide synthase MbtD</fullName>
    </submittedName>
</protein>
<dbReference type="PROSITE" id="PS50075">
    <property type="entry name" value="CARRIER"/>
    <property type="match status" value="1"/>
</dbReference>
<dbReference type="InterPro" id="IPR050091">
    <property type="entry name" value="PKS_NRPS_Biosynth_Enz"/>
</dbReference>
<dbReference type="InterPro" id="IPR009081">
    <property type="entry name" value="PP-bd_ACP"/>
</dbReference>
<dbReference type="SMART" id="SM00823">
    <property type="entry name" value="PKS_PP"/>
    <property type="match status" value="1"/>
</dbReference>
<reference evidence="7" key="1">
    <citation type="submission" date="2022-05" db="EMBL/GenBank/DDBJ databases">
        <title>A methanotrophic Mycobacterium dominates a cave microbial ecosystem.</title>
        <authorList>
            <person name="Van Spanning R.J.M."/>
            <person name="Guan Q."/>
            <person name="Melkonian C."/>
            <person name="Gallant J."/>
            <person name="Polerecky L."/>
            <person name="Flot J.-F."/>
            <person name="Brandt B.W."/>
            <person name="Braster M."/>
            <person name="Iturbe Espinoza P."/>
            <person name="Aerts J."/>
            <person name="Meima-Franke M."/>
            <person name="Piersma S.R."/>
            <person name="Bunduc C."/>
            <person name="Ummels R."/>
            <person name="Pain A."/>
            <person name="Fleming E.J."/>
            <person name="van der Wel N."/>
            <person name="Gherman V.D."/>
            <person name="Sarbu S.M."/>
            <person name="Bodelier P.L.E."/>
            <person name="Bitter W."/>
        </authorList>
    </citation>
    <scope>NUCLEOTIDE SEQUENCE</scope>
    <source>
        <strain evidence="7">Sulfur Cave</strain>
    </source>
</reference>
<keyword evidence="3" id="KW-0521">NADP</keyword>
<dbReference type="PROSITE" id="PS00012">
    <property type="entry name" value="PHOSPHOPANTETHEINE"/>
    <property type="match status" value="1"/>
</dbReference>
<dbReference type="SMART" id="SM00827">
    <property type="entry name" value="PKS_AT"/>
    <property type="match status" value="1"/>
</dbReference>
<feature type="region of interest" description="Disordered" evidence="5">
    <location>
        <begin position="985"/>
        <end position="1037"/>
    </location>
</feature>
<keyword evidence="8" id="KW-1185">Reference proteome</keyword>
<proteinExistence type="predicted"/>
<evidence type="ECO:0000259" key="6">
    <source>
        <dbReference type="PROSITE" id="PS50075"/>
    </source>
</evidence>
<accession>A0ABY4QMC7</accession>
<dbReference type="EMBL" id="CP097320">
    <property type="protein sequence ID" value="UQX11764.1"/>
    <property type="molecule type" value="Genomic_DNA"/>
</dbReference>
<feature type="domain" description="Carrier" evidence="6">
    <location>
        <begin position="912"/>
        <end position="987"/>
    </location>
</feature>
<dbReference type="Proteomes" id="UP001056610">
    <property type="component" value="Chromosome"/>
</dbReference>
<evidence type="ECO:0000256" key="1">
    <source>
        <dbReference type="ARBA" id="ARBA00022450"/>
    </source>
</evidence>
<evidence type="ECO:0000313" key="7">
    <source>
        <dbReference type="EMBL" id="UQX11764.1"/>
    </source>
</evidence>
<keyword evidence="1" id="KW-0596">Phosphopantetheine</keyword>
<dbReference type="Pfam" id="PF00698">
    <property type="entry name" value="Acyl_transf_1"/>
    <property type="match status" value="1"/>
</dbReference>
<sequence>MASSRLPDRRIPVLLSAHEPDLIAQDAAAILEFLARQTNVASVSAVASTLLRRRRLRRHRAVIRAADVAELVTGLGALAGGDEHPLVARASANAVARTAFVFPGQGNQWSSMGADAYRQLPVYRADADRCAEAFVAAGMPSPLPYLLDDPAEQRWSQVEIQAAQFTHSVGLAQVWRSCGVLPDITVGHSLGEAAAAYIAGAVALPDAVGVVGARATVVSQLPGSYGMAVLGVDADEAEQLIAAVPGWLEVSAVNSASSTVVSGDCDAVDGVVRLAEERGVFARSIAVDYPGHTSALEPLRPRFEELLPASAFNDAPVEFVGSALGAVVGAGADFTDYWYRNLRNTVRFDRAVAAAIERGVNVFVELSAHPSLLYVLTDLVNEASTVLVGSGARDEPIIDRLSANIAAAALADSGYRWADLTDFDAHPPLWAFPNAPMRAVHFWAKPEPLPPLPGKAIAVAYERWEPNEAASTTRNASRRVAVIEPGETAGSLARRLVDAVVAHDDCELASPDDADITVIIAPAFEQPCPAAAAEALIEAGPPDYRRLVGPRSRTVWLVTVCGEQVQAGEPAGLPAQAGLAALHRSVGFEFPDKTFGHLDLPSRNIAAEEALDCVDVLLGDVDEVALREGENWDIRRYIRRLREVNGSMPQRALEGAVLDNVVITGGSGTIGLGYARRCIDQGARRVLFLSRRGIEQADLERLAGGHDVDLRAPACDITDADSVRLAAAEHAGDGASFLIHAAGTANFDPHDRLTSTGLADMFGAKVTGMVRLSEEWPLRQDVRIVLCSSVSGLWGGYGHGAYAASNRMLDVLASRLRAKGLDCASVRWGLWQGTKIASPDEIARIERSGLVAMDPDEAITASLCQHDGDPVIIAADFDRLRLFFDSQGIPTPFATPPAVQETEPAGDDVKERAVDQVVCTEVAALLGIGSPASVDLDAALVDLGLDSLLAVDLRQRLIRAIGRTASLGRLLGGITGAELIDVLQSAQPDDGGSPGPGTAVAPEASAGVPPASVDDTVPPDATGVAGGLGTGDREELA</sequence>
<organism evidence="7 8">
    <name type="scientific">Candidatus Mycobacterium methanotrophicum</name>
    <dbReference type="NCBI Taxonomy" id="2943498"/>
    <lineage>
        <taxon>Bacteria</taxon>
        <taxon>Bacillati</taxon>
        <taxon>Actinomycetota</taxon>
        <taxon>Actinomycetes</taxon>
        <taxon>Mycobacteriales</taxon>
        <taxon>Mycobacteriaceae</taxon>
        <taxon>Mycobacterium</taxon>
    </lineage>
</organism>
<dbReference type="CDD" id="cd05274">
    <property type="entry name" value="KR_FAS_SDR_x"/>
    <property type="match status" value="1"/>
</dbReference>
<evidence type="ECO:0000256" key="3">
    <source>
        <dbReference type="ARBA" id="ARBA00022857"/>
    </source>
</evidence>
<name>A0ABY4QMC7_9MYCO</name>
<evidence type="ECO:0000256" key="2">
    <source>
        <dbReference type="ARBA" id="ARBA00022553"/>
    </source>
</evidence>
<keyword evidence="4" id="KW-0511">Multifunctional enzyme</keyword>
<dbReference type="RefSeq" id="WP_219066731.1">
    <property type="nucleotide sequence ID" value="NZ_CAJUXY010000010.1"/>
</dbReference>
<keyword evidence="2" id="KW-0597">Phosphoprotein</keyword>
<dbReference type="InterPro" id="IPR014043">
    <property type="entry name" value="Acyl_transferase_dom"/>
</dbReference>
<evidence type="ECO:0000256" key="5">
    <source>
        <dbReference type="SAM" id="MobiDB-lite"/>
    </source>
</evidence>
<dbReference type="Pfam" id="PF08659">
    <property type="entry name" value="KR"/>
    <property type="match status" value="1"/>
</dbReference>
<dbReference type="InterPro" id="IPR057326">
    <property type="entry name" value="KR_dom"/>
</dbReference>
<evidence type="ECO:0000256" key="4">
    <source>
        <dbReference type="ARBA" id="ARBA00023268"/>
    </source>
</evidence>
<dbReference type="InterPro" id="IPR013968">
    <property type="entry name" value="PKS_KR"/>
</dbReference>
<dbReference type="InterPro" id="IPR020806">
    <property type="entry name" value="PKS_PP-bd"/>
</dbReference>